<dbReference type="EMBL" id="CAJNOR010000866">
    <property type="protein sequence ID" value="CAF1024941.1"/>
    <property type="molecule type" value="Genomic_DNA"/>
</dbReference>
<keyword evidence="3" id="KW-1185">Reference proteome</keyword>
<accession>A0A814IF63</accession>
<dbReference type="Proteomes" id="UP000663828">
    <property type="component" value="Unassembled WGS sequence"/>
</dbReference>
<name>A0A814IF63_ADIRI</name>
<evidence type="ECO:0000313" key="3">
    <source>
        <dbReference type="Proteomes" id="UP000663828"/>
    </source>
</evidence>
<comment type="caution">
    <text evidence="2">The sequence shown here is derived from an EMBL/GenBank/DDBJ whole genome shotgun (WGS) entry which is preliminary data.</text>
</comment>
<dbReference type="EMBL" id="CAJNOJ010000020">
    <property type="protein sequence ID" value="CAF0842912.1"/>
    <property type="molecule type" value="Genomic_DNA"/>
</dbReference>
<dbReference type="AlphaFoldDB" id="A0A814IF63"/>
<dbReference type="Proteomes" id="UP000663852">
    <property type="component" value="Unassembled WGS sequence"/>
</dbReference>
<reference evidence="2" key="1">
    <citation type="submission" date="2021-02" db="EMBL/GenBank/DDBJ databases">
        <authorList>
            <person name="Nowell W R."/>
        </authorList>
    </citation>
    <scope>NUCLEOTIDE SEQUENCE</scope>
</reference>
<evidence type="ECO:0000313" key="2">
    <source>
        <dbReference type="EMBL" id="CAF1024941.1"/>
    </source>
</evidence>
<sequence length="323" mass="36324">MFTSPVSQWSKAEYFRTLSSLRSARFSAPHAQIPSCSNLTSPSISANKNVITETNHSSLHPSLEKSYDAAIRSTDGDNKQKLTLEIWLPNTQPHKDDENVHQTTTTKVDVVETLPILTNPVQSTPLVASHQERTSCYPTISSYYNEETHTFKIVEKLMPSNPSPVVTPSLNNSKPISSFLRKYSSKRKADPPPMMNISKQIQLPILPDKAPIHVSRPSSVIRQANTSTTFLARCPSSINSSHTDLQPQLRVFSLTNQQPSSIFLTSLSNKKTNETFHPLRRSRTFETLFDYTTSVRVPSFNETLEPILSLTSKRMSFTFRAKQ</sequence>
<gene>
    <name evidence="1" type="ORF">EDS130_LOCUS6925</name>
    <name evidence="2" type="ORF">XAT740_LOCUS14437</name>
</gene>
<protein>
    <submittedName>
        <fullName evidence="2">Uncharacterized protein</fullName>
    </submittedName>
</protein>
<evidence type="ECO:0000313" key="1">
    <source>
        <dbReference type="EMBL" id="CAF0842912.1"/>
    </source>
</evidence>
<organism evidence="2 3">
    <name type="scientific">Adineta ricciae</name>
    <name type="common">Rotifer</name>
    <dbReference type="NCBI Taxonomy" id="249248"/>
    <lineage>
        <taxon>Eukaryota</taxon>
        <taxon>Metazoa</taxon>
        <taxon>Spiralia</taxon>
        <taxon>Gnathifera</taxon>
        <taxon>Rotifera</taxon>
        <taxon>Eurotatoria</taxon>
        <taxon>Bdelloidea</taxon>
        <taxon>Adinetida</taxon>
        <taxon>Adinetidae</taxon>
        <taxon>Adineta</taxon>
    </lineage>
</organism>
<proteinExistence type="predicted"/>
<dbReference type="OrthoDB" id="10527919at2759"/>